<dbReference type="InterPro" id="IPR011257">
    <property type="entry name" value="DNA_glycosylase"/>
</dbReference>
<comment type="caution">
    <text evidence="16">The sequence shown here is derived from an EMBL/GenBank/DDBJ whole genome shotgun (WGS) entry which is preliminary data.</text>
</comment>
<evidence type="ECO:0000313" key="16">
    <source>
        <dbReference type="EMBL" id="TYR32105.1"/>
    </source>
</evidence>
<dbReference type="CDD" id="cd03431">
    <property type="entry name" value="NUDIX_DNA_Glycosylase_C-MutY"/>
    <property type="match status" value="1"/>
</dbReference>
<dbReference type="InterPro" id="IPR044298">
    <property type="entry name" value="MIG/MutY"/>
</dbReference>
<keyword evidence="13 14" id="KW-0326">Glycosidase</keyword>
<evidence type="ECO:0000256" key="3">
    <source>
        <dbReference type="ARBA" id="ARBA00008343"/>
    </source>
</evidence>
<dbReference type="RefSeq" id="WP_148915261.1">
    <property type="nucleotide sequence ID" value="NZ_VSZS01000063.1"/>
</dbReference>
<comment type="cofactor">
    <cofactor evidence="14">
        <name>[4Fe-4S] cluster</name>
        <dbReference type="ChEBI" id="CHEBI:49883"/>
    </cofactor>
    <text evidence="14">Binds 1 [4Fe-4S] cluster.</text>
</comment>
<evidence type="ECO:0000256" key="10">
    <source>
        <dbReference type="ARBA" id="ARBA00023004"/>
    </source>
</evidence>
<dbReference type="GO" id="GO:0006298">
    <property type="term" value="P:mismatch repair"/>
    <property type="evidence" value="ECO:0007669"/>
    <property type="project" value="TreeGrafter"/>
</dbReference>
<dbReference type="Gene3D" id="1.10.340.30">
    <property type="entry name" value="Hypothetical protein, domain 2"/>
    <property type="match status" value="1"/>
</dbReference>
<evidence type="ECO:0000256" key="2">
    <source>
        <dbReference type="ARBA" id="ARBA00002933"/>
    </source>
</evidence>
<keyword evidence="10 14" id="KW-0408">Iron</keyword>
<sequence>MTGHSSSNRNENQAAALLAWYDQHHRELPWRVPPRDLAAGRKPDAYRVWLSEIMLQQTTVEAVKSYYARFLERWPSVMELAAADSDDIMKAWAGLGYYSRARNLKACADLVADAHGGHFPDTEEGLRALPGVGAYTAAAIAAIAFARPAVVVDGNIERVITRLFAISTPLPAAKTEIKQRVQAMLPHDRPGDFAQAMMDLGATVCTPRRPKCLLCPIKKGCEALLAGDPELYPVKAAKREKPRRRGAAFVAVRGDGAVLLRKRPAKGLLGDMAEPPTTDWTSRADGETGVQAAPFPAIWAMKGSIHHVFTHFELVLDIYRAQAVSCEAPEGWWWSKPDELPGEALPSVMKKAIETAIPGATRQPHPRKEPE</sequence>
<evidence type="ECO:0000256" key="14">
    <source>
        <dbReference type="RuleBase" id="RU365096"/>
    </source>
</evidence>
<dbReference type="InterPro" id="IPR023170">
    <property type="entry name" value="HhH_base_excis_C"/>
</dbReference>
<dbReference type="Proteomes" id="UP000323258">
    <property type="component" value="Unassembled WGS sequence"/>
</dbReference>
<name>A0A5D4GXW6_9HYPH</name>
<dbReference type="EC" id="3.2.2.31" evidence="4 14"/>
<evidence type="ECO:0000256" key="4">
    <source>
        <dbReference type="ARBA" id="ARBA00012045"/>
    </source>
</evidence>
<dbReference type="PANTHER" id="PTHR42944">
    <property type="entry name" value="ADENINE DNA GLYCOSYLASE"/>
    <property type="match status" value="1"/>
</dbReference>
<accession>A0A5D4GXW6</accession>
<dbReference type="FunFam" id="1.10.340.30:FF:000002">
    <property type="entry name" value="Adenine DNA glycosylase"/>
    <property type="match status" value="1"/>
</dbReference>
<evidence type="ECO:0000256" key="1">
    <source>
        <dbReference type="ARBA" id="ARBA00000843"/>
    </source>
</evidence>
<dbReference type="PANTHER" id="PTHR42944:SF1">
    <property type="entry name" value="ADENINE DNA GLYCOSYLASE"/>
    <property type="match status" value="1"/>
</dbReference>
<dbReference type="GO" id="GO:0051539">
    <property type="term" value="F:4 iron, 4 sulfur cluster binding"/>
    <property type="evidence" value="ECO:0007669"/>
    <property type="project" value="UniProtKB-UniRule"/>
</dbReference>
<dbReference type="InterPro" id="IPR000445">
    <property type="entry name" value="HhH_motif"/>
</dbReference>
<keyword evidence="7" id="KW-0479">Metal-binding</keyword>
<comment type="catalytic activity">
    <reaction evidence="1 14">
        <text>Hydrolyzes free adenine bases from 7,8-dihydro-8-oxoguanine:adenine mismatched double-stranded DNA, leaving an apurinic site.</text>
        <dbReference type="EC" id="3.2.2.31"/>
    </reaction>
</comment>
<dbReference type="GO" id="GO:0006284">
    <property type="term" value="P:base-excision repair"/>
    <property type="evidence" value="ECO:0007669"/>
    <property type="project" value="UniProtKB-UniRule"/>
</dbReference>
<dbReference type="InterPro" id="IPR003265">
    <property type="entry name" value="HhH-GPD_domain"/>
</dbReference>
<dbReference type="GO" id="GO:0046872">
    <property type="term" value="F:metal ion binding"/>
    <property type="evidence" value="ECO:0007669"/>
    <property type="project" value="UniProtKB-UniRule"/>
</dbReference>
<evidence type="ECO:0000256" key="11">
    <source>
        <dbReference type="ARBA" id="ARBA00023014"/>
    </source>
</evidence>
<keyword evidence="6" id="KW-0004">4Fe-4S</keyword>
<dbReference type="Gene3D" id="1.10.1670.10">
    <property type="entry name" value="Helix-hairpin-Helix base-excision DNA repair enzymes (C-terminal)"/>
    <property type="match status" value="1"/>
</dbReference>
<dbReference type="InterPro" id="IPR005760">
    <property type="entry name" value="A/G_AdeGlyc_MutY"/>
</dbReference>
<dbReference type="InterPro" id="IPR015797">
    <property type="entry name" value="NUDIX_hydrolase-like_dom_sf"/>
</dbReference>
<dbReference type="AlphaFoldDB" id="A0A5D4GXW6"/>
<evidence type="ECO:0000259" key="15">
    <source>
        <dbReference type="SMART" id="SM00478"/>
    </source>
</evidence>
<dbReference type="PROSITE" id="PS01155">
    <property type="entry name" value="ENDONUCLEASE_III_2"/>
    <property type="match status" value="1"/>
</dbReference>
<dbReference type="GO" id="GO:0000701">
    <property type="term" value="F:purine-specific mismatch base pair DNA N-glycosylase activity"/>
    <property type="evidence" value="ECO:0007669"/>
    <property type="project" value="UniProtKB-EC"/>
</dbReference>
<comment type="function">
    <text evidence="2">Adenine glycosylase active on G-A mispairs. MutY also corrects error-prone DNA synthesis past GO lesions which are due to the oxidatively damaged form of guanine: 7,8-dihydro-8-oxoguanine (8-oxo-dGTP).</text>
</comment>
<keyword evidence="12" id="KW-0234">DNA repair</keyword>
<comment type="similarity">
    <text evidence="3 14">Belongs to the Nth/MutY family.</text>
</comment>
<evidence type="ECO:0000256" key="6">
    <source>
        <dbReference type="ARBA" id="ARBA00022485"/>
    </source>
</evidence>
<keyword evidence="9" id="KW-0378">Hydrolase</keyword>
<dbReference type="InterPro" id="IPR003651">
    <property type="entry name" value="Endonuclease3_FeS-loop_motif"/>
</dbReference>
<dbReference type="SMART" id="SM00525">
    <property type="entry name" value="FES"/>
    <property type="match status" value="1"/>
</dbReference>
<dbReference type="Gene3D" id="3.90.79.10">
    <property type="entry name" value="Nucleoside Triphosphate Pyrophosphohydrolase"/>
    <property type="match status" value="1"/>
</dbReference>
<dbReference type="EMBL" id="VSZS01000063">
    <property type="protein sequence ID" value="TYR32105.1"/>
    <property type="molecule type" value="Genomic_DNA"/>
</dbReference>
<dbReference type="Pfam" id="PF14815">
    <property type="entry name" value="NUDIX_4"/>
    <property type="match status" value="1"/>
</dbReference>
<evidence type="ECO:0000313" key="17">
    <source>
        <dbReference type="Proteomes" id="UP000323258"/>
    </source>
</evidence>
<dbReference type="PROSITE" id="PS00764">
    <property type="entry name" value="ENDONUCLEASE_III_1"/>
    <property type="match status" value="1"/>
</dbReference>
<reference evidence="16 17" key="1">
    <citation type="submission" date="2019-08" db="EMBL/GenBank/DDBJ databases">
        <authorList>
            <person name="Seo Y.L."/>
        </authorList>
    </citation>
    <scope>NUCLEOTIDE SEQUENCE [LARGE SCALE GENOMIC DNA]</scope>
    <source>
        <strain evidence="16 17">MaA-C15</strain>
    </source>
</reference>
<organism evidence="16 17">
    <name type="scientific">Neoaquamicrobium microcysteis</name>
    <dbReference type="NCBI Taxonomy" id="2682781"/>
    <lineage>
        <taxon>Bacteria</taxon>
        <taxon>Pseudomonadati</taxon>
        <taxon>Pseudomonadota</taxon>
        <taxon>Alphaproteobacteria</taxon>
        <taxon>Hyphomicrobiales</taxon>
        <taxon>Phyllobacteriaceae</taxon>
        <taxon>Neoaquamicrobium</taxon>
    </lineage>
</organism>
<protein>
    <recommendedName>
        <fullName evidence="5 14">Adenine DNA glycosylase</fullName>
        <ecNumber evidence="4 14">3.2.2.31</ecNumber>
    </recommendedName>
</protein>
<dbReference type="Pfam" id="PF00730">
    <property type="entry name" value="HhH-GPD"/>
    <property type="match status" value="1"/>
</dbReference>
<evidence type="ECO:0000256" key="12">
    <source>
        <dbReference type="ARBA" id="ARBA00023204"/>
    </source>
</evidence>
<reference evidence="16 17" key="2">
    <citation type="submission" date="2019-09" db="EMBL/GenBank/DDBJ databases">
        <title>Mesorhizobium sp. MaA-C15 isolated from Microcystis aeruginosa.</title>
        <authorList>
            <person name="Jeong S.E."/>
            <person name="Jin H.M."/>
            <person name="Jeon C.O."/>
        </authorList>
    </citation>
    <scope>NUCLEOTIDE SEQUENCE [LARGE SCALE GENOMIC DNA]</scope>
    <source>
        <strain evidence="16 17">MaA-C15</strain>
    </source>
</reference>
<dbReference type="GO" id="GO:0032357">
    <property type="term" value="F:oxidized purine DNA binding"/>
    <property type="evidence" value="ECO:0007669"/>
    <property type="project" value="TreeGrafter"/>
</dbReference>
<dbReference type="SMART" id="SM00478">
    <property type="entry name" value="ENDO3c"/>
    <property type="match status" value="1"/>
</dbReference>
<evidence type="ECO:0000256" key="5">
    <source>
        <dbReference type="ARBA" id="ARBA00022023"/>
    </source>
</evidence>
<evidence type="ECO:0000256" key="7">
    <source>
        <dbReference type="ARBA" id="ARBA00022723"/>
    </source>
</evidence>
<dbReference type="SUPFAM" id="SSF55811">
    <property type="entry name" value="Nudix"/>
    <property type="match status" value="1"/>
</dbReference>
<dbReference type="Pfam" id="PF00633">
    <property type="entry name" value="HHH"/>
    <property type="match status" value="1"/>
</dbReference>
<keyword evidence="11" id="KW-0411">Iron-sulfur</keyword>
<dbReference type="InterPro" id="IPR004036">
    <property type="entry name" value="Endonuclease-III-like_CS2"/>
</dbReference>
<dbReference type="InterPro" id="IPR004035">
    <property type="entry name" value="Endouclease-III_FeS-bd_BS"/>
</dbReference>
<keyword evidence="17" id="KW-1185">Reference proteome</keyword>
<dbReference type="SUPFAM" id="SSF48150">
    <property type="entry name" value="DNA-glycosylase"/>
    <property type="match status" value="1"/>
</dbReference>
<dbReference type="InterPro" id="IPR029119">
    <property type="entry name" value="MutY_C"/>
</dbReference>
<dbReference type="OrthoDB" id="9802365at2"/>
<evidence type="ECO:0000256" key="13">
    <source>
        <dbReference type="ARBA" id="ARBA00023295"/>
    </source>
</evidence>
<proteinExistence type="inferred from homology"/>
<gene>
    <name evidence="16" type="primary">mutY</name>
    <name evidence="16" type="ORF">FY036_12215</name>
</gene>
<evidence type="ECO:0000256" key="9">
    <source>
        <dbReference type="ARBA" id="ARBA00022801"/>
    </source>
</evidence>
<evidence type="ECO:0000256" key="8">
    <source>
        <dbReference type="ARBA" id="ARBA00022763"/>
    </source>
</evidence>
<dbReference type="GO" id="GO:0034039">
    <property type="term" value="F:8-oxo-7,8-dihydroguanine DNA N-glycosylase activity"/>
    <property type="evidence" value="ECO:0007669"/>
    <property type="project" value="TreeGrafter"/>
</dbReference>
<dbReference type="CDD" id="cd00056">
    <property type="entry name" value="ENDO3c"/>
    <property type="match status" value="1"/>
</dbReference>
<dbReference type="GO" id="GO:0035485">
    <property type="term" value="F:adenine/guanine mispair binding"/>
    <property type="evidence" value="ECO:0007669"/>
    <property type="project" value="TreeGrafter"/>
</dbReference>
<keyword evidence="8 14" id="KW-0227">DNA damage</keyword>
<dbReference type="NCBIfam" id="TIGR01084">
    <property type="entry name" value="mutY"/>
    <property type="match status" value="1"/>
</dbReference>
<feature type="domain" description="HhH-GPD" evidence="15">
    <location>
        <begin position="54"/>
        <end position="203"/>
    </location>
</feature>